<organism evidence="12 13">
    <name type="scientific">Pinctada imbricata</name>
    <name type="common">Atlantic pearl-oyster</name>
    <name type="synonym">Pinctada martensii</name>
    <dbReference type="NCBI Taxonomy" id="66713"/>
    <lineage>
        <taxon>Eukaryota</taxon>
        <taxon>Metazoa</taxon>
        <taxon>Spiralia</taxon>
        <taxon>Lophotrochozoa</taxon>
        <taxon>Mollusca</taxon>
        <taxon>Bivalvia</taxon>
        <taxon>Autobranchia</taxon>
        <taxon>Pteriomorphia</taxon>
        <taxon>Pterioida</taxon>
        <taxon>Pterioidea</taxon>
        <taxon>Pteriidae</taxon>
        <taxon>Pinctada</taxon>
    </lineage>
</organism>
<evidence type="ECO:0008006" key="14">
    <source>
        <dbReference type="Google" id="ProtNLM"/>
    </source>
</evidence>
<evidence type="ECO:0000256" key="2">
    <source>
        <dbReference type="ARBA" id="ARBA00022448"/>
    </source>
</evidence>
<feature type="transmembrane region" description="Helical" evidence="9">
    <location>
        <begin position="1250"/>
        <end position="1270"/>
    </location>
</feature>
<feature type="compositionally biased region" description="Basic residues" evidence="8">
    <location>
        <begin position="158"/>
        <end position="168"/>
    </location>
</feature>
<protein>
    <recommendedName>
        <fullName evidence="14">TRPM2</fullName>
    </recommendedName>
</protein>
<comment type="subcellular location">
    <subcellularLocation>
        <location evidence="1">Membrane</location>
        <topology evidence="1">Multi-pass membrane protein</topology>
    </subcellularLocation>
</comment>
<feature type="transmembrane region" description="Helical" evidence="9">
    <location>
        <begin position="1184"/>
        <end position="1203"/>
    </location>
</feature>
<accession>A0AA88Y0G6</accession>
<gene>
    <name evidence="12" type="ORF">FSP39_021023</name>
</gene>
<dbReference type="GO" id="GO:0099604">
    <property type="term" value="F:ligand-gated calcium channel activity"/>
    <property type="evidence" value="ECO:0007669"/>
    <property type="project" value="TreeGrafter"/>
</dbReference>
<feature type="transmembrane region" description="Helical" evidence="9">
    <location>
        <begin position="1298"/>
        <end position="1316"/>
    </location>
</feature>
<dbReference type="PANTHER" id="PTHR13800">
    <property type="entry name" value="TRANSIENT RECEPTOR POTENTIAL CATION CHANNEL, SUBFAMILY M, MEMBER 6"/>
    <property type="match status" value="1"/>
</dbReference>
<feature type="region of interest" description="Disordered" evidence="8">
    <location>
        <begin position="251"/>
        <end position="278"/>
    </location>
</feature>
<dbReference type="Pfam" id="PF25508">
    <property type="entry name" value="TRPM2"/>
    <property type="match status" value="1"/>
</dbReference>
<dbReference type="InterPro" id="IPR057366">
    <property type="entry name" value="TRPM-like"/>
</dbReference>
<evidence type="ECO:0000256" key="5">
    <source>
        <dbReference type="ARBA" id="ARBA00023065"/>
    </source>
</evidence>
<dbReference type="EMBL" id="VSWD01000010">
    <property type="protein sequence ID" value="KAK3091596.1"/>
    <property type="molecule type" value="Genomic_DNA"/>
</dbReference>
<keyword evidence="5" id="KW-0406">Ion transport</keyword>
<dbReference type="Pfam" id="PF18139">
    <property type="entry name" value="LSDAT_euk"/>
    <property type="match status" value="1"/>
</dbReference>
<keyword evidence="2" id="KW-0813">Transport</keyword>
<evidence type="ECO:0000313" key="12">
    <source>
        <dbReference type="EMBL" id="KAK3091596.1"/>
    </source>
</evidence>
<feature type="region of interest" description="Disordered" evidence="8">
    <location>
        <begin position="30"/>
        <end position="121"/>
    </location>
</feature>
<reference evidence="12" key="1">
    <citation type="submission" date="2019-08" db="EMBL/GenBank/DDBJ databases">
        <title>The improved chromosome-level genome for the pearl oyster Pinctada fucata martensii using PacBio sequencing and Hi-C.</title>
        <authorList>
            <person name="Zheng Z."/>
        </authorList>
    </citation>
    <scope>NUCLEOTIDE SEQUENCE</scope>
    <source>
        <strain evidence="12">ZZ-2019</strain>
        <tissue evidence="12">Adductor muscle</tissue>
    </source>
</reference>
<dbReference type="Proteomes" id="UP001186944">
    <property type="component" value="Unassembled WGS sequence"/>
</dbReference>
<evidence type="ECO:0000256" key="7">
    <source>
        <dbReference type="ARBA" id="ARBA00023303"/>
    </source>
</evidence>
<proteinExistence type="predicted"/>
<keyword evidence="13" id="KW-1185">Reference proteome</keyword>
<keyword evidence="3 9" id="KW-0812">Transmembrane</keyword>
<evidence type="ECO:0000259" key="10">
    <source>
        <dbReference type="Pfam" id="PF18139"/>
    </source>
</evidence>
<dbReference type="InterPro" id="IPR041491">
    <property type="entry name" value="TRPM_SLOG"/>
</dbReference>
<evidence type="ECO:0000256" key="6">
    <source>
        <dbReference type="ARBA" id="ARBA00023136"/>
    </source>
</evidence>
<keyword evidence="4 9" id="KW-1133">Transmembrane helix</keyword>
<evidence type="ECO:0000256" key="4">
    <source>
        <dbReference type="ARBA" id="ARBA00022989"/>
    </source>
</evidence>
<keyword evidence="6 9" id="KW-0472">Membrane</keyword>
<feature type="compositionally biased region" description="Basic and acidic residues" evidence="8">
    <location>
        <begin position="90"/>
        <end position="118"/>
    </location>
</feature>
<name>A0AA88Y0G6_PINIB</name>
<evidence type="ECO:0000256" key="9">
    <source>
        <dbReference type="SAM" id="Phobius"/>
    </source>
</evidence>
<dbReference type="PANTHER" id="PTHR13800:SF12">
    <property type="entry name" value="TRANSIENT RECEPTOR POTENTIAL CATION CHANNEL SUBFAMILY M MEMBER-LIKE 2"/>
    <property type="match status" value="1"/>
</dbReference>
<keyword evidence="7" id="KW-0407">Ion channel</keyword>
<evidence type="ECO:0000256" key="1">
    <source>
        <dbReference type="ARBA" id="ARBA00004141"/>
    </source>
</evidence>
<feature type="compositionally biased region" description="Low complexity" evidence="8">
    <location>
        <begin position="174"/>
        <end position="187"/>
    </location>
</feature>
<evidence type="ECO:0000259" key="11">
    <source>
        <dbReference type="Pfam" id="PF25508"/>
    </source>
</evidence>
<feature type="domain" description="TRPM SLOG" evidence="10">
    <location>
        <begin position="344"/>
        <end position="627"/>
    </location>
</feature>
<evidence type="ECO:0000256" key="3">
    <source>
        <dbReference type="ARBA" id="ARBA00022692"/>
    </source>
</evidence>
<dbReference type="GO" id="GO:0005886">
    <property type="term" value="C:plasma membrane"/>
    <property type="evidence" value="ECO:0007669"/>
    <property type="project" value="TreeGrafter"/>
</dbReference>
<feature type="domain" description="TRPM-like" evidence="11">
    <location>
        <begin position="689"/>
        <end position="972"/>
    </location>
</feature>
<comment type="caution">
    <text evidence="12">The sequence shown here is derived from an EMBL/GenBank/DDBJ whole genome shotgun (WGS) entry which is preliminary data.</text>
</comment>
<dbReference type="InterPro" id="IPR050927">
    <property type="entry name" value="TRPM"/>
</dbReference>
<sequence length="1334" mass="153902">MSDDETNFLKKKLSVESDCELDSLARIPSLNTSYSTLHSPGHREEMSNFYRSQRPGGSEPPHRGYMDEEAGSSRYERSDQYETPVRKLRPRGEDTETYELRSRKDDAQPPQAVRREYSDAYLESNLRTPRYNTHMSYDDMINNIATDDPFGGDYKPSGKTKKSKKKHKRDQEDSLSSTMHSRSSSQTRKSKKKKKEAESVDSTHTYTIRMDGHSNQSYAHHETESIKSNGTYTMGDRKEDLLDSGQPMKMKEVSPRRAVGVKSRRNKRGSSLMNKTSRNKINKKSFTAFVKEHRIMQRNPKEKDLIEGSQKEIWHYHTHTEARPCDSFGVIDFQGFGTETDDSPYIRISPDTDPAIIWRLLIEQFKLDPPQLLISVTGGAKRFEMKEKILDRLKRGLIDAAVSTDAWIITGGSKSGVMEFVGDAVRDHRITSGRTQDVVAIGIATWGMVANRHNLDGDDDNLDGNFPAIYSRKDIVDCIPFAPKDVPLDENYSHFILVDDGSEGKFGREIDFRNAFEKFVSTQHCDMDSKDSTLTVPVIMLIVEGGINSMKTVWGAVTTGTPVLVLASSGRAADFIAYGYKITANRHSEEKSTFPGNFQEEMEQLAESIFEWRPQDETKKPAMIANCIKQLKEALKHRTMLTVFNLKEIDRKEFDKALLYALLKANRSNTNAQLSLALAWNRSDIAKNEIFDKHKRTTFQELQLDDAMATALIQDRLEFVRLFLENGINLKSFLDIRNLWNIYSNCIEDESDSAAQLLVNRIMYLRQTWAAYLCCRPVEQMGNHPDLLNDIGKVITHLLGDGSLNPYSGKHYEVEEHLEPVFGYVEKKEEGPTMNYKLESKKGMRRSKSRGRQFDFERPEKELFLLCVLLNRMEMAKVFWRMGQDHVGAAIFACSLMKGMSSVADDEEEVELSIALSQNADEFEQLACNVLFYCYVRNRELAHQLLVRKMKAFGKQTCFMMADGNQLMEFMGQTACQTKLNEIWKGRMAMYTSTLKIVISIFFPFVIPSIKFTIKKTPSDIIEEADDAPEYDKMQLSEVVQPKDKHIHSPRVYPDPPQNAEEETLTSKTKIIKHKLYKVNCLGACSKQNDGINVISAFYYFYTAPVTVFWCNVLAYLVFLSFFSYFVLTDLYPLPNPHAPADIEMLTWGWTLTMVLEEIRQVLSKDQQSIMYKLRNWFGSVWNRFDLIMYTLFLTSVILRFALDESNFLWARIFYSVTLAMYFLRIMQYFYVEKNIGPKVIMISRMITDLLFFFMILVVFILSFGVMYQANLFPNSVPEWKILKQVVYLPYWQMYGELFWRTWRVGFILISYVLMLRDILIWPKQKIAEFTVTS</sequence>
<evidence type="ECO:0000313" key="13">
    <source>
        <dbReference type="Proteomes" id="UP001186944"/>
    </source>
</evidence>
<feature type="transmembrane region" description="Helical" evidence="9">
    <location>
        <begin position="1209"/>
        <end position="1230"/>
    </location>
</feature>
<evidence type="ECO:0000256" key="8">
    <source>
        <dbReference type="SAM" id="MobiDB-lite"/>
    </source>
</evidence>
<feature type="region of interest" description="Disordered" evidence="8">
    <location>
        <begin position="147"/>
        <end position="239"/>
    </location>
</feature>
<feature type="transmembrane region" description="Helical" evidence="9">
    <location>
        <begin position="1097"/>
        <end position="1125"/>
    </location>
</feature>